<dbReference type="PROSITE" id="PS51450">
    <property type="entry name" value="LRR"/>
    <property type="match status" value="1"/>
</dbReference>
<dbReference type="PANTHER" id="PTHR22708:SF0">
    <property type="entry name" value="LEUCINE-RICH REPEAT-CONTAINING PROTEIN 56"/>
    <property type="match status" value="1"/>
</dbReference>
<keyword evidence="2" id="KW-1185">Reference proteome</keyword>
<proteinExistence type="predicted"/>
<sequence>MEHENVRIRPITPRVIETRQDDSPDDYDIQKILSKLTNISTNSFSSIQRLELCINTDEVPLHKISEECPQLKELKLNGSCIESLRDLGTGWSELRVLWVVRTGLVEFEGISGFPKLSELYAAFNAVTDLSCLMFNDSLQVLDIEGNQISEWSQIEQLNYCDQLYSLNLESNPVTKDPEYRSKCLKLLPQLQILDDSSREAEISMQSPTSFNEKEPDELELVTNSVRESTPKRKHAEIRPKSANPIFKDEAVSHLTEEIFNGNPIKAMRYRRTRLLQDRENVDIMTLIKEFKVDSIKEFKPFQVPQMVRKTRKILAREKFTADYEKRSEI</sequence>
<gene>
    <name evidence="1" type="ORF">BSTOLATCC_MIC58344</name>
</gene>
<dbReference type="Gene3D" id="3.80.10.10">
    <property type="entry name" value="Ribonuclease Inhibitor"/>
    <property type="match status" value="1"/>
</dbReference>
<evidence type="ECO:0008006" key="3">
    <source>
        <dbReference type="Google" id="ProtNLM"/>
    </source>
</evidence>
<dbReference type="AlphaFoldDB" id="A0AAU9K8K9"/>
<evidence type="ECO:0000313" key="2">
    <source>
        <dbReference type="Proteomes" id="UP001162131"/>
    </source>
</evidence>
<protein>
    <recommendedName>
        <fullName evidence="3">Leucine-rich repeat-containing protein 56</fullName>
    </recommendedName>
</protein>
<name>A0AAU9K8K9_9CILI</name>
<accession>A0AAU9K8K9</accession>
<organism evidence="1 2">
    <name type="scientific">Blepharisma stoltei</name>
    <dbReference type="NCBI Taxonomy" id="1481888"/>
    <lineage>
        <taxon>Eukaryota</taxon>
        <taxon>Sar</taxon>
        <taxon>Alveolata</taxon>
        <taxon>Ciliophora</taxon>
        <taxon>Postciliodesmatophora</taxon>
        <taxon>Heterotrichea</taxon>
        <taxon>Heterotrichida</taxon>
        <taxon>Blepharismidae</taxon>
        <taxon>Blepharisma</taxon>
    </lineage>
</organism>
<reference evidence="1" key="1">
    <citation type="submission" date="2021-09" db="EMBL/GenBank/DDBJ databases">
        <authorList>
            <consortium name="AG Swart"/>
            <person name="Singh M."/>
            <person name="Singh A."/>
            <person name="Seah K."/>
            <person name="Emmerich C."/>
        </authorList>
    </citation>
    <scope>NUCLEOTIDE SEQUENCE</scope>
    <source>
        <strain evidence="1">ATCC30299</strain>
    </source>
</reference>
<dbReference type="EMBL" id="CAJZBQ010000056">
    <property type="protein sequence ID" value="CAG9333533.1"/>
    <property type="molecule type" value="Genomic_DNA"/>
</dbReference>
<dbReference type="InterPro" id="IPR032675">
    <property type="entry name" value="LRR_dom_sf"/>
</dbReference>
<dbReference type="InterPro" id="IPR001611">
    <property type="entry name" value="Leu-rich_rpt"/>
</dbReference>
<dbReference type="Proteomes" id="UP001162131">
    <property type="component" value="Unassembled WGS sequence"/>
</dbReference>
<dbReference type="InterPro" id="IPR040091">
    <property type="entry name" value="LRRC56"/>
</dbReference>
<comment type="caution">
    <text evidence="1">The sequence shown here is derived from an EMBL/GenBank/DDBJ whole genome shotgun (WGS) entry which is preliminary data.</text>
</comment>
<dbReference type="PANTHER" id="PTHR22708">
    <property type="entry name" value="LEUCINE-RICH REPEAT-CONTAINING PROTEIN 56"/>
    <property type="match status" value="1"/>
</dbReference>
<evidence type="ECO:0000313" key="1">
    <source>
        <dbReference type="EMBL" id="CAG9333533.1"/>
    </source>
</evidence>
<dbReference type="SUPFAM" id="SSF52058">
    <property type="entry name" value="L domain-like"/>
    <property type="match status" value="1"/>
</dbReference>